<evidence type="ECO:0000256" key="1">
    <source>
        <dbReference type="ARBA" id="ARBA00004141"/>
    </source>
</evidence>
<dbReference type="EMBL" id="FAXC01000300">
    <property type="protein sequence ID" value="CUV09778.1"/>
    <property type="molecule type" value="Genomic_DNA"/>
</dbReference>
<protein>
    <submittedName>
        <fullName evidence="6">Putative membrane protein</fullName>
    </submittedName>
</protein>
<evidence type="ECO:0000256" key="5">
    <source>
        <dbReference type="SAM" id="Phobius"/>
    </source>
</evidence>
<dbReference type="InterPro" id="IPR002781">
    <property type="entry name" value="TM_pro_TauE-like"/>
</dbReference>
<dbReference type="GO" id="GO:0016020">
    <property type="term" value="C:membrane"/>
    <property type="evidence" value="ECO:0007669"/>
    <property type="project" value="UniProtKB-SubCell"/>
</dbReference>
<feature type="transmembrane region" description="Helical" evidence="5">
    <location>
        <begin position="51"/>
        <end position="72"/>
    </location>
</feature>
<reference evidence="6" key="1">
    <citation type="submission" date="2015-10" db="EMBL/GenBank/DDBJ databases">
        <authorList>
            <person name="Gilbert D.G."/>
        </authorList>
    </citation>
    <scope>NUCLEOTIDE SEQUENCE</scope>
</reference>
<feature type="transmembrane region" description="Helical" evidence="5">
    <location>
        <begin position="92"/>
        <end position="114"/>
    </location>
</feature>
<name>A0A160VGF7_9ZZZZ</name>
<evidence type="ECO:0000256" key="3">
    <source>
        <dbReference type="ARBA" id="ARBA00022989"/>
    </source>
</evidence>
<dbReference type="Pfam" id="PF01925">
    <property type="entry name" value="TauE"/>
    <property type="match status" value="1"/>
</dbReference>
<comment type="subcellular location">
    <subcellularLocation>
        <location evidence="1">Membrane</location>
        <topology evidence="1">Multi-pass membrane protein</topology>
    </subcellularLocation>
</comment>
<feature type="transmembrane region" description="Helical" evidence="5">
    <location>
        <begin position="6"/>
        <end position="24"/>
    </location>
</feature>
<sequence>MGGLSGLVTVFIGAAGPLIAPFFINKDLTKENVIATKAACQAVGHLGKMPIFIYLFGVNYFQELTILLPLIIAVYFGTNIGKKLLGLLPETIFVLLFKVALTLIAIRLILSIYFS</sequence>
<gene>
    <name evidence="6" type="ORF">MGWOODY_Mmi950</name>
</gene>
<organism evidence="6">
    <name type="scientific">hydrothermal vent metagenome</name>
    <dbReference type="NCBI Taxonomy" id="652676"/>
    <lineage>
        <taxon>unclassified sequences</taxon>
        <taxon>metagenomes</taxon>
        <taxon>ecological metagenomes</taxon>
    </lineage>
</organism>
<evidence type="ECO:0000256" key="4">
    <source>
        <dbReference type="ARBA" id="ARBA00023136"/>
    </source>
</evidence>
<evidence type="ECO:0000256" key="2">
    <source>
        <dbReference type="ARBA" id="ARBA00022692"/>
    </source>
</evidence>
<keyword evidence="4 5" id="KW-0472">Membrane</keyword>
<dbReference type="AlphaFoldDB" id="A0A160VGF7"/>
<evidence type="ECO:0000313" key="6">
    <source>
        <dbReference type="EMBL" id="CUV09778.1"/>
    </source>
</evidence>
<accession>A0A160VGF7</accession>
<keyword evidence="2 5" id="KW-0812">Transmembrane</keyword>
<proteinExistence type="predicted"/>
<keyword evidence="3 5" id="KW-1133">Transmembrane helix</keyword>